<evidence type="ECO:0000313" key="4">
    <source>
        <dbReference type="Proteomes" id="UP000464378"/>
    </source>
</evidence>
<sequence>MTTPSRCATLGLLALLGILGVGLSPSAHGQSPPNSPQPVAMTDDPIPLQRLLLAPEQLVPELDRVRRGILVQMPLADWEKRLRDLARKQVEAASPPRLIEAKYRAKLIDDHLAGTAEWKLHLPGKRAGYLSVEPLQLALRSAQWGDKRSAILDRFPQFDGTPGDLRLLVEDDVPPLVQLEWSARGVPEPGELRFSLRVPAAPLAQLELELPADRSPVLGQSDLLLTGPFPAESPQTRLWRIAFGSRTQLDLSLSRRDAPDQPKPLIRTRGFSRIELLPGRCQTSYELDIETLHGPISQLTLECDPRLQPYDVRINQRESWEILPNPDPSQPSRLVIKMATPFQGGRLEVLAFAPMPMTPDAPRWSLPEIQIPDCIDRGETIELRVHPELQLEAWNPGGYRLSRSDVGRENEQILTLLPSLSDTPNRRPRPSAVPRLLGTEVHVQQQLDWQIEADRTTLTTRMRCDVRRGVLSQFPVMIPPGWLVDSIEVTPRELAPTFTVQNGPAPLVNIELQRPLGPGQPNEWRITLRAPGPRFPNLPLGSRELPRVVIPLVDVIPLAARVREATLSIRVNGVFQATLLNRPDGSSLAPLPTLGGVLGSLGIAAILPEVPPGGTSFRVPYRGVGPTTDAKLLLRPRPLRLEIQCDQTVERILPTPRVAVRLDVFPESGSVPSLLIGSTSPLQGSVDWQVRQGSNRIAEVQPIPAGMMFAWGNVLAAGNPLSAAARISTVADLRGPWWRLRLTRPIQEPLRIEAKLTAKPTSTTRDRSHSVPLIWVAGVESSRGRIEITDPDRDDYRVLTRGLQTISSDVITSNAPGVDRVWSVAPLPLQMQLLPDDAPTGAGSPARLDSPSLLTIFDQRRMLLAFRVRLRNWNQRELAAKLPEGARLQVAVLNGRRIDTPDLVLANDPRTVRFSLPRSLAQSDHHLELVYEIPVRSWWFSIPAEAPVPEFVLSMPIVQREWRLAPGLAPMHPRGWLASPADPLPQDWPPLMPSSLRSWIDPPTPERLPPGLTPLLEAASPWTPSTEGRPKLSSSPATSPGTLGEWLARTWTQGTGAERVGLVVDTQALAEAGLSPQSPLTLVGPAPSPVWDALGLAILPCDTAVLLTTPRQRAFWETLRDRPDAPLPPQLQQAARDALEQGQDATGRFQQVGQWLESTHRDDHVPSSPVREWLAPLLAPDWTSWYPLPNQSADAMRIIAPSRLRILAWGIALVVLLTGCTWSLAESRLQRLAFLIGILTLGLVLQFGPLVAQLLVRPVFFVMLGIIVVSLIRHRMRAPRVGPFPNLRLGSSARGSRDARGSQRRILGIGFVLMLTLGSVAQPLEPAIVYLVPPTEQETVPTRVLVPRSLLQQIDAMEQRLLPNPGVVIESVHYEGQPSEGIALFDAQFRLRCFRDESVTLQLPLSGVQLRETRLDGVQAFPTRPIENRADPMNDRYALEIRGKGVHQLIVRFAVPILGAEIDREVRFGVPELPLSRLTFDVSGNPKQLQAMTWRGAQQLFPLPNGQRLETDLGRTRTVQIRWRQDRAIPTTALVRVQEVSQWEIDESTARLVTSMLYRITQGSITSFKIALPPGTEVGRIEIQPQSTVLASSPTSWLRDWSVTTPPGSTRPILTGSLQSPLSGVVRVHLELLPRAPLTNRPELEFPTAVEAAETDSYLAFRLTGIALGQVRTQGLSDFSADTFARDLWQPGSFVKSQGAPTRAFQRIRGQQAKILPTLVPISAPIRGTQSLRWGVGINRATVIATAEWVTSNPKLMFVEWDIPAEISIREVTGPGLRSWTRSQNRLQIWLQEPQNRVQMQVRGTVGFAPMPPSGLPTRLDLPCITLPGVNPIDSQIEIRPQDGIALQNEQLTQLAEDPQSDSPATLHYRTQTPTYTGRFTVWGPQSGAQYRMGQSLQCQDRTRTHDFRLDVKLAPERPHRFRLEIRDSQRAAPVSYQLTAPPDVRVIRRESFDRSLMWEIEVPIRSKPLPAGDGESRPESQVALPFQIVGSEPIDPRERELPQLHLLDTDDAWDRSSAVLLLCGPECRMLDGYGIRGLPPQAIAEQFPEWRERSLRPGSSAWRFRSDDWNMRILSGPSATAPSQRIQLGLMEMEAALDSTGWVYRARMECFHRERMPLELQLPPSAELLGFAIDGVERSESDLPNSPIPIPLPDEPGIRLIQIVWRIAAPQFGNALPDLRRPELIVADGILDGPSLVTVLQPAGERISRWSTNTGAIPVPISLAKQQIHRAESQLRLTEAMQSLPLSRLDSDSPRLIPTLVPLLRAERLLRLAEFQRIGRRPTPGDPQGEDRAIQDALTTAKSQLALMRGAPSSTAPLSLATPLGLAAIVGMDSAERTWTRLPESAAFERGLPITWDTPATLRIERFTPQSFDESRTARSRIPLLIGAGILGILAWLVLGQRGWPEQLAALGMIAVASLGDLDGLWFWSLPAVALIARLVILVRYLRRAPR</sequence>
<keyword evidence="2" id="KW-1133">Transmembrane helix</keyword>
<dbReference type="EMBL" id="LR586016">
    <property type="protein sequence ID" value="VIP04619.1"/>
    <property type="molecule type" value="Genomic_DNA"/>
</dbReference>
<feature type="transmembrane region" description="Helical" evidence="2">
    <location>
        <begin position="2315"/>
        <end position="2333"/>
    </location>
</feature>
<feature type="transmembrane region" description="Helical" evidence="2">
    <location>
        <begin position="1232"/>
        <end position="1248"/>
    </location>
</feature>
<evidence type="ECO:0000313" key="3">
    <source>
        <dbReference type="EMBL" id="VIP04619.1"/>
    </source>
</evidence>
<name>A0A6C2YUA1_9BACT</name>
<gene>
    <name evidence="3" type="ORF">GMBLW1_45740</name>
</gene>
<feature type="region of interest" description="Disordered" evidence="1">
    <location>
        <begin position="995"/>
        <end position="1043"/>
    </location>
</feature>
<protein>
    <submittedName>
        <fullName evidence="3">Uncharacterized protein</fullName>
    </submittedName>
</protein>
<feature type="transmembrane region" description="Helical" evidence="2">
    <location>
        <begin position="1306"/>
        <end position="1324"/>
    </location>
</feature>
<feature type="compositionally biased region" description="Polar residues" evidence="1">
    <location>
        <begin position="1022"/>
        <end position="1041"/>
    </location>
</feature>
<feature type="transmembrane region" description="Helical" evidence="2">
    <location>
        <begin position="2383"/>
        <end position="2400"/>
    </location>
</feature>
<accession>A0A6C2YUA1</accession>
<organism evidence="3">
    <name type="scientific">Tuwongella immobilis</name>
    <dbReference type="NCBI Taxonomy" id="692036"/>
    <lineage>
        <taxon>Bacteria</taxon>
        <taxon>Pseudomonadati</taxon>
        <taxon>Planctomycetota</taxon>
        <taxon>Planctomycetia</taxon>
        <taxon>Gemmatales</taxon>
        <taxon>Gemmataceae</taxon>
        <taxon>Tuwongella</taxon>
    </lineage>
</organism>
<dbReference type="Proteomes" id="UP000464378">
    <property type="component" value="Chromosome"/>
</dbReference>
<reference evidence="3" key="1">
    <citation type="submission" date="2019-04" db="EMBL/GenBank/DDBJ databases">
        <authorList>
            <consortium name="Science for Life Laboratories"/>
        </authorList>
    </citation>
    <scope>NUCLEOTIDE SEQUENCE</scope>
    <source>
        <strain evidence="3">MBLW1</strain>
    </source>
</reference>
<dbReference type="InParanoid" id="A0A6C2YUA1"/>
<keyword evidence="2" id="KW-0812">Transmembrane</keyword>
<feature type="transmembrane region" description="Helical" evidence="2">
    <location>
        <begin position="1254"/>
        <end position="1272"/>
    </location>
</feature>
<keyword evidence="2" id="KW-0472">Membrane</keyword>
<keyword evidence="4" id="KW-1185">Reference proteome</keyword>
<feature type="transmembrane region" description="Helical" evidence="2">
    <location>
        <begin position="2426"/>
        <end position="2447"/>
    </location>
</feature>
<evidence type="ECO:0000256" key="1">
    <source>
        <dbReference type="SAM" id="MobiDB-lite"/>
    </source>
</evidence>
<dbReference type="RefSeq" id="WP_162659681.1">
    <property type="nucleotide sequence ID" value="NZ_LR593887.1"/>
</dbReference>
<feature type="compositionally biased region" description="Pro residues" evidence="1">
    <location>
        <begin position="1002"/>
        <end position="1012"/>
    </location>
</feature>
<proteinExistence type="predicted"/>
<dbReference type="KEGG" id="tim:GMBLW1_45740"/>
<dbReference type="EMBL" id="LR593887">
    <property type="protein sequence ID" value="VTS06599.1"/>
    <property type="molecule type" value="Genomic_DNA"/>
</dbReference>
<feature type="transmembrane region" description="Helical" evidence="2">
    <location>
        <begin position="1206"/>
        <end position="1225"/>
    </location>
</feature>
<evidence type="ECO:0000256" key="2">
    <source>
        <dbReference type="SAM" id="Phobius"/>
    </source>
</evidence>